<evidence type="ECO:0000256" key="1">
    <source>
        <dbReference type="SAM" id="Phobius"/>
    </source>
</evidence>
<protein>
    <recommendedName>
        <fullName evidence="3">IPT/TIG domain-containing protein</fullName>
    </recommendedName>
</protein>
<feature type="transmembrane region" description="Helical" evidence="1">
    <location>
        <begin position="136"/>
        <end position="156"/>
    </location>
</feature>
<name>A0A6J4T905_9ACTN</name>
<keyword evidence="1" id="KW-1133">Transmembrane helix</keyword>
<dbReference type="EMBL" id="CADCVQ010000130">
    <property type="protein sequence ID" value="CAA9517081.1"/>
    <property type="molecule type" value="Genomic_DNA"/>
</dbReference>
<evidence type="ECO:0000313" key="2">
    <source>
        <dbReference type="EMBL" id="CAA9517081.1"/>
    </source>
</evidence>
<dbReference type="Gene3D" id="2.60.40.10">
    <property type="entry name" value="Immunoglobulins"/>
    <property type="match status" value="1"/>
</dbReference>
<evidence type="ECO:0008006" key="3">
    <source>
        <dbReference type="Google" id="ProtNLM"/>
    </source>
</evidence>
<reference evidence="2" key="1">
    <citation type="submission" date="2020-02" db="EMBL/GenBank/DDBJ databases">
        <authorList>
            <person name="Meier V. D."/>
        </authorList>
    </citation>
    <scope>NUCLEOTIDE SEQUENCE</scope>
    <source>
        <strain evidence="2">AVDCRST_MAG67</strain>
    </source>
</reference>
<gene>
    <name evidence="2" type="ORF">AVDCRST_MAG67-3119</name>
</gene>
<proteinExistence type="predicted"/>
<dbReference type="GO" id="GO:0005975">
    <property type="term" value="P:carbohydrate metabolic process"/>
    <property type="evidence" value="ECO:0007669"/>
    <property type="project" value="UniProtKB-ARBA"/>
</dbReference>
<dbReference type="AlphaFoldDB" id="A0A6J4T905"/>
<keyword evidence="1" id="KW-0812">Transmembrane</keyword>
<sequence>MGVPLTVVATAFACANLATVKLNRAAATPGTQVSFAGRNFNSNAAASPVSVRWNGRNGEVLFTGRPSSNGRMSATFTVPNASPGHYVVVATQIGPNGRPAAGTPGRAPLRVARSAGSSTVAAPVTTGGGPVAPQTLAIGLGLSALMLVGGLSAMAARRRRLPAGISSAA</sequence>
<accession>A0A6J4T905</accession>
<keyword evidence="1" id="KW-0472">Membrane</keyword>
<dbReference type="InterPro" id="IPR013783">
    <property type="entry name" value="Ig-like_fold"/>
</dbReference>
<organism evidence="2">
    <name type="scientific">uncultured Solirubrobacteraceae bacterium</name>
    <dbReference type="NCBI Taxonomy" id="1162706"/>
    <lineage>
        <taxon>Bacteria</taxon>
        <taxon>Bacillati</taxon>
        <taxon>Actinomycetota</taxon>
        <taxon>Thermoleophilia</taxon>
        <taxon>Solirubrobacterales</taxon>
        <taxon>Solirubrobacteraceae</taxon>
        <taxon>environmental samples</taxon>
    </lineage>
</organism>